<evidence type="ECO:0000256" key="1">
    <source>
        <dbReference type="SAM" id="MobiDB-lite"/>
    </source>
</evidence>
<evidence type="ECO:0000313" key="3">
    <source>
        <dbReference type="EMBL" id="CAF4276471.1"/>
    </source>
</evidence>
<feature type="compositionally biased region" description="Polar residues" evidence="1">
    <location>
        <begin position="19"/>
        <end position="34"/>
    </location>
</feature>
<feature type="compositionally biased region" description="Basic and acidic residues" evidence="1">
    <location>
        <begin position="1"/>
        <end position="10"/>
    </location>
</feature>
<proteinExistence type="predicted"/>
<organism evidence="2 4">
    <name type="scientific">Rotaria magnacalcarata</name>
    <dbReference type="NCBI Taxonomy" id="392030"/>
    <lineage>
        <taxon>Eukaryota</taxon>
        <taxon>Metazoa</taxon>
        <taxon>Spiralia</taxon>
        <taxon>Gnathifera</taxon>
        <taxon>Rotifera</taxon>
        <taxon>Eurotatoria</taxon>
        <taxon>Bdelloidea</taxon>
        <taxon>Philodinida</taxon>
        <taxon>Philodinidae</taxon>
        <taxon>Rotaria</taxon>
    </lineage>
</organism>
<evidence type="ECO:0000313" key="2">
    <source>
        <dbReference type="EMBL" id="CAF2117680.1"/>
    </source>
</evidence>
<evidence type="ECO:0000313" key="4">
    <source>
        <dbReference type="Proteomes" id="UP000663887"/>
    </source>
</evidence>
<feature type="compositionally biased region" description="Basic and acidic residues" evidence="1">
    <location>
        <begin position="348"/>
        <end position="363"/>
    </location>
</feature>
<dbReference type="AlphaFoldDB" id="A0A816V2W8"/>
<dbReference type="EMBL" id="CAJNRG010009931">
    <property type="protein sequence ID" value="CAF2117680.1"/>
    <property type="molecule type" value="Genomic_DNA"/>
</dbReference>
<dbReference type="Proteomes" id="UP000663887">
    <property type="component" value="Unassembled WGS sequence"/>
</dbReference>
<feature type="region of interest" description="Disordered" evidence="1">
    <location>
        <begin position="348"/>
        <end position="385"/>
    </location>
</feature>
<reference evidence="2" key="1">
    <citation type="submission" date="2021-02" db="EMBL/GenBank/DDBJ databases">
        <authorList>
            <person name="Nowell W R."/>
        </authorList>
    </citation>
    <scope>NUCLEOTIDE SEQUENCE</scope>
</reference>
<dbReference type="EMBL" id="CAJOBF010009527">
    <property type="protein sequence ID" value="CAF4276471.1"/>
    <property type="molecule type" value="Genomic_DNA"/>
</dbReference>
<comment type="caution">
    <text evidence="2">The sequence shown here is derived from an EMBL/GenBank/DDBJ whole genome shotgun (WGS) entry which is preliminary data.</text>
</comment>
<feature type="region of interest" description="Disordered" evidence="1">
    <location>
        <begin position="1"/>
        <end position="49"/>
    </location>
</feature>
<gene>
    <name evidence="3" type="ORF">UXM345_LOCUS32109</name>
    <name evidence="2" type="ORF">XDN619_LOCUS21966</name>
</gene>
<name>A0A816V2W8_9BILA</name>
<dbReference type="Proteomes" id="UP000663842">
    <property type="component" value="Unassembled WGS sequence"/>
</dbReference>
<feature type="non-terminal residue" evidence="2">
    <location>
        <position position="1"/>
    </location>
</feature>
<feature type="region of interest" description="Disordered" evidence="1">
    <location>
        <begin position="275"/>
        <end position="308"/>
    </location>
</feature>
<sequence>MQKNKNHSDPDTEEEFGGTSKNSVSPLLNIQPGQELTCKPRKSKCSTKSSKVYHPLVCRATSVAKASATSSFVKDAVKVTTLTFENIYADDESSSDTPSILKFSNSSDEAPINKIEKSSRDSNSSFHQLEDSLEGNVPLKLLDTHISQDKSVVLENINSLESESRENCQTDIVIGCSLSNASADLKDSHYVDDLIDDDALSELSNNSSCPDIDWLFYHSESDSEFANVVKRQNENSNQKLTDDEDENDSWNVVRSSPECNSELVDDHKLNMRISEGSSKQGAIPKQRRQGLVVSGCDDASQDSSGREAAGVTMDLVRKMLDVFSSYPENRPRDIKKLLVLVSLEQDRRGTRANESSNSEKDFSNEPYTPDLDEEDTPTLSPSDTIHSISTLTSTKECLSEKNSSSSTTILHRKPAIRRRRALAENIPNAETSTFNSDSSVCVEFSLNSKNNKLTNLSSDYQ</sequence>
<accession>A0A816V2W8</accession>
<protein>
    <submittedName>
        <fullName evidence="2">Uncharacterized protein</fullName>
    </submittedName>
</protein>